<evidence type="ECO:0000313" key="2">
    <source>
        <dbReference type="Proteomes" id="UP000887116"/>
    </source>
</evidence>
<dbReference type="Proteomes" id="UP000887116">
    <property type="component" value="Unassembled WGS sequence"/>
</dbReference>
<accession>A0A8X6KYX1</accession>
<reference evidence="1" key="1">
    <citation type="submission" date="2020-07" db="EMBL/GenBank/DDBJ databases">
        <title>Multicomponent nature underlies the extraordinary mechanical properties of spider dragline silk.</title>
        <authorList>
            <person name="Kono N."/>
            <person name="Nakamura H."/>
            <person name="Mori M."/>
            <person name="Yoshida Y."/>
            <person name="Ohtoshi R."/>
            <person name="Malay A.D."/>
            <person name="Moran D.A.P."/>
            <person name="Tomita M."/>
            <person name="Numata K."/>
            <person name="Arakawa K."/>
        </authorList>
    </citation>
    <scope>NUCLEOTIDE SEQUENCE</scope>
</reference>
<sequence length="123" mass="14323">MNLLNFEETFLRRIFILSGVYHRHIFSAMISSLLLLAAELFRVVLAVTYPISDQILDYIYRFLNGPTRTLPTIDSNLVLMPATELAEKIRKRQILVEATSYYHLLQPNDKRNLASLPERISWV</sequence>
<keyword evidence="2" id="KW-1185">Reference proteome</keyword>
<dbReference type="EMBL" id="BMAO01013684">
    <property type="protein sequence ID" value="GFQ90394.1"/>
    <property type="molecule type" value="Genomic_DNA"/>
</dbReference>
<comment type="caution">
    <text evidence="1">The sequence shown here is derived from an EMBL/GenBank/DDBJ whole genome shotgun (WGS) entry which is preliminary data.</text>
</comment>
<proteinExistence type="predicted"/>
<organism evidence="1 2">
    <name type="scientific">Trichonephila clavata</name>
    <name type="common">Joro spider</name>
    <name type="synonym">Nephila clavata</name>
    <dbReference type="NCBI Taxonomy" id="2740835"/>
    <lineage>
        <taxon>Eukaryota</taxon>
        <taxon>Metazoa</taxon>
        <taxon>Ecdysozoa</taxon>
        <taxon>Arthropoda</taxon>
        <taxon>Chelicerata</taxon>
        <taxon>Arachnida</taxon>
        <taxon>Araneae</taxon>
        <taxon>Araneomorphae</taxon>
        <taxon>Entelegynae</taxon>
        <taxon>Araneoidea</taxon>
        <taxon>Nephilidae</taxon>
        <taxon>Trichonephila</taxon>
    </lineage>
</organism>
<dbReference type="OrthoDB" id="6428749at2759"/>
<evidence type="ECO:0000313" key="1">
    <source>
        <dbReference type="EMBL" id="GFQ90394.1"/>
    </source>
</evidence>
<gene>
    <name evidence="1" type="ORF">TNCT_466251</name>
</gene>
<protein>
    <submittedName>
        <fullName evidence="1">Uncharacterized protein</fullName>
    </submittedName>
</protein>
<name>A0A8X6KYX1_TRICU</name>
<dbReference type="AlphaFoldDB" id="A0A8X6KYX1"/>